<gene>
    <name evidence="1" type="ORF">GKC39_18535</name>
</gene>
<dbReference type="RefSeq" id="WP_154303281.1">
    <property type="nucleotide sequence ID" value="NZ_WKKV01000014.1"/>
</dbReference>
<dbReference type="InterPro" id="IPR038667">
    <property type="entry name" value="XkdH-like_sf"/>
</dbReference>
<organism evidence="1">
    <name type="scientific">Bacillus velezensis</name>
    <dbReference type="NCBI Taxonomy" id="492670"/>
    <lineage>
        <taxon>Bacteria</taxon>
        <taxon>Bacillati</taxon>
        <taxon>Bacillota</taxon>
        <taxon>Bacilli</taxon>
        <taxon>Bacillales</taxon>
        <taxon>Bacillaceae</taxon>
        <taxon>Bacillus</taxon>
        <taxon>Bacillus amyloliquefaciens group</taxon>
    </lineage>
</organism>
<dbReference type="InterPro" id="IPR024556">
    <property type="entry name" value="DUF3599"/>
</dbReference>
<protein>
    <submittedName>
        <fullName evidence="1">DUF3599 family protein</fullName>
    </submittedName>
</protein>
<comment type="caution">
    <text evidence="1">The sequence shown here is derived from an EMBL/GenBank/DDBJ whole genome shotgun (WGS) entry which is preliminary data.</text>
</comment>
<dbReference type="AlphaFoldDB" id="A0A6A8LL80"/>
<sequence>MSYRSLLTHRCDVYHLQEKHEGQEKRYGVPVHDAPPTYTYPDEPDIKSQPCYFTEKSQSIVQQEPNAAIYQSFMIHFPASADIRINDRVKWEGTAYKLQQPRLIKNHHWEVTAVREVNYL</sequence>
<reference evidence="1" key="1">
    <citation type="submission" date="2019-11" db="EMBL/GenBank/DDBJ databases">
        <title>Draft Genome Sequence of Plant Growth-Promoting Rhizosphere-Associated Bacteria.</title>
        <authorList>
            <person name="Vasilyev I.Y."/>
            <person name="Radchenko V."/>
            <person name="Ilnitskaya E.V."/>
        </authorList>
    </citation>
    <scope>NUCLEOTIDE SEQUENCE</scope>
    <source>
        <strain evidence="1">VRA_517_n</strain>
    </source>
</reference>
<dbReference type="Gene3D" id="2.40.10.370">
    <property type="entry name" value="Protein of unknown function DUF3599"/>
    <property type="match status" value="1"/>
</dbReference>
<proteinExistence type="predicted"/>
<dbReference type="Pfam" id="PF12206">
    <property type="entry name" value="DUF3599"/>
    <property type="match status" value="1"/>
</dbReference>
<accession>A0A6A8LL80</accession>
<evidence type="ECO:0000313" key="1">
    <source>
        <dbReference type="EMBL" id="MSE04041.1"/>
    </source>
</evidence>
<dbReference type="EMBL" id="WKKV01000014">
    <property type="protein sequence ID" value="MSE04041.1"/>
    <property type="molecule type" value="Genomic_DNA"/>
</dbReference>
<name>A0A6A8LL80_BACVE</name>